<dbReference type="GO" id="GO:0003677">
    <property type="term" value="F:DNA binding"/>
    <property type="evidence" value="ECO:0007669"/>
    <property type="project" value="InterPro"/>
</dbReference>
<keyword evidence="3" id="KW-0067">ATP-binding</keyword>
<comment type="caution">
    <text evidence="6">The sequence shown here is derived from an EMBL/GenBank/DDBJ whole genome shotgun (WGS) entry which is preliminary data.</text>
</comment>
<comment type="similarity">
    <text evidence="1">Belongs to the AAA ATPase family. RarA/MGS1/WRNIP1 subfamily.</text>
</comment>
<feature type="region of interest" description="Disordered" evidence="4">
    <location>
        <begin position="361"/>
        <end position="384"/>
    </location>
</feature>
<organism evidence="6 7">
    <name type="scientific">Ferroacidibacillus organovorans</name>
    <dbReference type="NCBI Taxonomy" id="1765683"/>
    <lineage>
        <taxon>Bacteria</taxon>
        <taxon>Bacillati</taxon>
        <taxon>Bacillota</taxon>
        <taxon>Bacilli</taxon>
        <taxon>Bacillales</taxon>
        <taxon>Alicyclobacillaceae</taxon>
        <taxon>Ferroacidibacillus</taxon>
    </lineage>
</organism>
<evidence type="ECO:0000256" key="4">
    <source>
        <dbReference type="SAM" id="MobiDB-lite"/>
    </source>
</evidence>
<dbReference type="GO" id="GO:0005524">
    <property type="term" value="F:ATP binding"/>
    <property type="evidence" value="ECO:0007669"/>
    <property type="project" value="UniProtKB-KW"/>
</dbReference>
<dbReference type="GO" id="GO:0017116">
    <property type="term" value="F:single-stranded DNA helicase activity"/>
    <property type="evidence" value="ECO:0007669"/>
    <property type="project" value="TreeGrafter"/>
</dbReference>
<evidence type="ECO:0000256" key="3">
    <source>
        <dbReference type="ARBA" id="ARBA00022840"/>
    </source>
</evidence>
<evidence type="ECO:0000256" key="2">
    <source>
        <dbReference type="ARBA" id="ARBA00022741"/>
    </source>
</evidence>
<dbReference type="SUPFAM" id="SSF48019">
    <property type="entry name" value="post-AAA+ oligomerization domain-like"/>
    <property type="match status" value="1"/>
</dbReference>
<dbReference type="InterPro" id="IPR032423">
    <property type="entry name" value="AAA_assoc_2"/>
</dbReference>
<sequence>MDESIPLAERMRPRSLEEFYGQQHLLRPGTLIHRAMQTGFLRSVILWGPPGVGKTTLAKLMANRADARLIELSAVSSGTRELREVFVQADEERRLYGIQTLVFIDEIHRYTKTQQDALLPAVERGIIHLIGSTTQNPRMALTPALLSRLQIVQLRPLTEDDLRMAVLRALTDEARGLGGRGVVLEDDARDLLLAFSGGDVRRALTTLEWAVYQTEECAGVVRVKRSTVQRILEEARGTVDESTLYDMLSAFGKSLRGSDSDAAVYWFMRMVDAGVDPRIPVRRMIVHASEDVGMANPQALLQALAAWQALDVVGMPEARIPIAQAIVFICESPKSNSIVVALGKVEEAIRAHPHAAVPLHLRDKSYPREDDGKTPYRYPHDYPHHHVKQDYLPAPLEREIFYAPSTEGLEQRVRPRKYERPTDGKEENPR</sequence>
<keyword evidence="7" id="KW-1185">Reference proteome</keyword>
<dbReference type="CDD" id="cd00009">
    <property type="entry name" value="AAA"/>
    <property type="match status" value="1"/>
</dbReference>
<evidence type="ECO:0000313" key="6">
    <source>
        <dbReference type="EMBL" id="KUO97212.1"/>
    </source>
</evidence>
<dbReference type="InterPro" id="IPR051314">
    <property type="entry name" value="AAA_ATPase_RarA/MGS1/WRNIP1"/>
</dbReference>
<reference evidence="6 7" key="1">
    <citation type="submission" date="2015-12" db="EMBL/GenBank/DDBJ databases">
        <title>Draft genome sequence of Acidibacillus ferrooxidans ITV001, isolated from a chalcopyrite acid mine drainage site in Brazil.</title>
        <authorList>
            <person name="Dall'Agnol H."/>
            <person name="Nancucheo I."/>
            <person name="Johnson B."/>
            <person name="Oliveira R."/>
            <person name="Leite L."/>
            <person name="Pylro V."/>
            <person name="Nunes G.L."/>
            <person name="Tzotzos G."/>
            <person name="Fernandes G.R."/>
            <person name="Dutra J."/>
            <person name="Orellana S.C."/>
            <person name="Oliveira G."/>
        </authorList>
    </citation>
    <scope>NUCLEOTIDE SEQUENCE [LARGE SCALE GENOMIC DNA]</scope>
    <source>
        <strain evidence="7">ITV01</strain>
    </source>
</reference>
<dbReference type="GO" id="GO:0000731">
    <property type="term" value="P:DNA synthesis involved in DNA repair"/>
    <property type="evidence" value="ECO:0007669"/>
    <property type="project" value="TreeGrafter"/>
</dbReference>
<dbReference type="EMBL" id="LPVJ01000005">
    <property type="protein sequence ID" value="KUO97212.1"/>
    <property type="molecule type" value="Genomic_DNA"/>
</dbReference>
<evidence type="ECO:0000313" key="7">
    <source>
        <dbReference type="Proteomes" id="UP000053557"/>
    </source>
</evidence>
<dbReference type="PANTHER" id="PTHR13779:SF7">
    <property type="entry name" value="ATPASE WRNIP1"/>
    <property type="match status" value="1"/>
</dbReference>
<dbReference type="GO" id="GO:0008047">
    <property type="term" value="F:enzyme activator activity"/>
    <property type="evidence" value="ECO:0007669"/>
    <property type="project" value="TreeGrafter"/>
</dbReference>
<dbReference type="PANTHER" id="PTHR13779">
    <property type="entry name" value="WERNER HELICASE-INTERACTING PROTEIN 1 FAMILY MEMBER"/>
    <property type="match status" value="1"/>
</dbReference>
<gene>
    <name evidence="6" type="ORF">ATW55_09870</name>
</gene>
<dbReference type="Gene3D" id="3.40.50.300">
    <property type="entry name" value="P-loop containing nucleotide triphosphate hydrolases"/>
    <property type="match status" value="1"/>
</dbReference>
<dbReference type="GO" id="GO:0016887">
    <property type="term" value="F:ATP hydrolysis activity"/>
    <property type="evidence" value="ECO:0007669"/>
    <property type="project" value="InterPro"/>
</dbReference>
<dbReference type="Pfam" id="PF16193">
    <property type="entry name" value="AAA_assoc_2"/>
    <property type="match status" value="1"/>
</dbReference>
<dbReference type="SUPFAM" id="SSF52540">
    <property type="entry name" value="P-loop containing nucleoside triphosphate hydrolases"/>
    <property type="match status" value="1"/>
</dbReference>
<dbReference type="Gene3D" id="1.20.272.10">
    <property type="match status" value="1"/>
</dbReference>
<keyword evidence="2" id="KW-0547">Nucleotide-binding</keyword>
<feature type="domain" description="AAA+ ATPase" evidence="5">
    <location>
        <begin position="40"/>
        <end position="155"/>
    </location>
</feature>
<dbReference type="RefSeq" id="WP_067711329.1">
    <property type="nucleotide sequence ID" value="NZ_LPVJ01000005.1"/>
</dbReference>
<dbReference type="InterPro" id="IPR003593">
    <property type="entry name" value="AAA+_ATPase"/>
</dbReference>
<dbReference type="InterPro" id="IPR008921">
    <property type="entry name" value="DNA_pol3_clamp-load_cplx_C"/>
</dbReference>
<dbReference type="SMART" id="SM00382">
    <property type="entry name" value="AAA"/>
    <property type="match status" value="1"/>
</dbReference>
<feature type="region of interest" description="Disordered" evidence="4">
    <location>
        <begin position="403"/>
        <end position="430"/>
    </location>
</feature>
<dbReference type="Proteomes" id="UP000053557">
    <property type="component" value="Unassembled WGS sequence"/>
</dbReference>
<protein>
    <recommendedName>
        <fullName evidence="5">AAA+ ATPase domain-containing protein</fullName>
    </recommendedName>
</protein>
<dbReference type="AlphaFoldDB" id="A0A101XTB7"/>
<dbReference type="InterPro" id="IPR027417">
    <property type="entry name" value="P-loop_NTPase"/>
</dbReference>
<name>A0A101XTB7_9BACL</name>
<dbReference type="Gene3D" id="1.10.3710.10">
    <property type="entry name" value="DNA polymerase III clamp loader subunits, C-terminal domain"/>
    <property type="match status" value="1"/>
</dbReference>
<dbReference type="CDD" id="cd18139">
    <property type="entry name" value="HLD_clamp_RarA"/>
    <property type="match status" value="1"/>
</dbReference>
<dbReference type="InterPro" id="IPR021886">
    <property type="entry name" value="MgsA_C"/>
</dbReference>
<feature type="compositionally biased region" description="Basic and acidic residues" evidence="4">
    <location>
        <begin position="409"/>
        <end position="430"/>
    </location>
</feature>
<evidence type="ECO:0000259" key="5">
    <source>
        <dbReference type="SMART" id="SM00382"/>
    </source>
</evidence>
<evidence type="ECO:0000256" key="1">
    <source>
        <dbReference type="ARBA" id="ARBA00008959"/>
    </source>
</evidence>
<dbReference type="InterPro" id="IPR003959">
    <property type="entry name" value="ATPase_AAA_core"/>
</dbReference>
<dbReference type="Pfam" id="PF12002">
    <property type="entry name" value="MgsA_C"/>
    <property type="match status" value="1"/>
</dbReference>
<dbReference type="Pfam" id="PF00004">
    <property type="entry name" value="AAA"/>
    <property type="match status" value="1"/>
</dbReference>
<dbReference type="GO" id="GO:0006261">
    <property type="term" value="P:DNA-templated DNA replication"/>
    <property type="evidence" value="ECO:0007669"/>
    <property type="project" value="TreeGrafter"/>
</dbReference>
<proteinExistence type="inferred from homology"/>
<accession>A0A101XTB7</accession>
<dbReference type="FunFam" id="1.20.272.10:FF:000001">
    <property type="entry name" value="Putative AAA family ATPase"/>
    <property type="match status" value="1"/>
</dbReference>
<dbReference type="OrthoDB" id="9778364at2"/>
<dbReference type="Gene3D" id="1.10.8.60">
    <property type="match status" value="1"/>
</dbReference>